<evidence type="ECO:0000259" key="2">
    <source>
        <dbReference type="PROSITE" id="PS50021"/>
    </source>
</evidence>
<dbReference type="PANTHER" id="PTHR10623">
    <property type="entry name" value="MICROTUBULE-ASSOCIATED PROTEIN RP/EB FAMILY MEMBER"/>
    <property type="match status" value="1"/>
</dbReference>
<accession>A0A3B5B1V2</accession>
<dbReference type="InterPro" id="IPR036872">
    <property type="entry name" value="CH_dom_sf"/>
</dbReference>
<feature type="domain" description="Calponin-homology (CH)" evidence="2">
    <location>
        <begin position="1"/>
        <end position="96"/>
    </location>
</feature>
<dbReference type="GeneTree" id="ENSGT00490000043329"/>
<sequence>MASTAITILSELSLCVCNLTGACHCQLMDCVIPGSIDMTKVKFDAQSEEDYRHNFSLLHESFRKNGITKTMPVEELIKGNFKSNFEVLKWFKCFHKENVTSTEYDPVKARNSHEITPIVATPQSGKFL</sequence>
<keyword evidence="1" id="KW-0732">Signal</keyword>
<evidence type="ECO:0000256" key="1">
    <source>
        <dbReference type="SAM" id="SignalP"/>
    </source>
</evidence>
<dbReference type="AlphaFoldDB" id="A0A3B5B1V2"/>
<protein>
    <recommendedName>
        <fullName evidence="2">Calponin-homology (CH) domain-containing protein</fullName>
    </recommendedName>
</protein>
<dbReference type="Gene3D" id="1.10.418.10">
    <property type="entry name" value="Calponin-like domain"/>
    <property type="match status" value="1"/>
</dbReference>
<dbReference type="InterPro" id="IPR027328">
    <property type="entry name" value="MAPRE"/>
</dbReference>
<evidence type="ECO:0000313" key="3">
    <source>
        <dbReference type="Ensembl" id="ENSSPAP00000019727.1"/>
    </source>
</evidence>
<feature type="signal peptide" evidence="1">
    <location>
        <begin position="1"/>
        <end position="25"/>
    </location>
</feature>
<dbReference type="Ensembl" id="ENSSPAT00000020023.1">
    <property type="protein sequence ID" value="ENSSPAP00000019727.1"/>
    <property type="gene ID" value="ENSSPAG00000014870.1"/>
</dbReference>
<name>A0A3B5B1V2_9TELE</name>
<feature type="chain" id="PRO_5017342054" description="Calponin-homology (CH) domain-containing protein" evidence="1">
    <location>
        <begin position="26"/>
        <end position="128"/>
    </location>
</feature>
<proteinExistence type="predicted"/>
<reference evidence="3" key="1">
    <citation type="submission" date="2023-09" db="UniProtKB">
        <authorList>
            <consortium name="Ensembl"/>
        </authorList>
    </citation>
    <scope>IDENTIFICATION</scope>
</reference>
<dbReference type="InterPro" id="IPR001715">
    <property type="entry name" value="CH_dom"/>
</dbReference>
<dbReference type="GO" id="GO:0008017">
    <property type="term" value="F:microtubule binding"/>
    <property type="evidence" value="ECO:0007669"/>
    <property type="project" value="InterPro"/>
</dbReference>
<dbReference type="SUPFAM" id="SSF47576">
    <property type="entry name" value="Calponin-homology domain, CH-domain"/>
    <property type="match status" value="1"/>
</dbReference>
<dbReference type="Pfam" id="PF00307">
    <property type="entry name" value="CH"/>
    <property type="match status" value="1"/>
</dbReference>
<organism evidence="3">
    <name type="scientific">Stegastes partitus</name>
    <name type="common">bicolor damselfish</name>
    <dbReference type="NCBI Taxonomy" id="144197"/>
    <lineage>
        <taxon>Eukaryota</taxon>
        <taxon>Metazoa</taxon>
        <taxon>Chordata</taxon>
        <taxon>Craniata</taxon>
        <taxon>Vertebrata</taxon>
        <taxon>Euteleostomi</taxon>
        <taxon>Actinopterygii</taxon>
        <taxon>Neopterygii</taxon>
        <taxon>Teleostei</taxon>
        <taxon>Neoteleostei</taxon>
        <taxon>Acanthomorphata</taxon>
        <taxon>Ovalentaria</taxon>
        <taxon>Pomacentridae</taxon>
        <taxon>Stegastes</taxon>
    </lineage>
</organism>
<dbReference type="STRING" id="144197.ENSSPAP00000019727"/>
<dbReference type="PROSITE" id="PS50021">
    <property type="entry name" value="CH"/>
    <property type="match status" value="1"/>
</dbReference>